<sequence>MSEWLREDIWDKRLEKWNTPEWKAKSEQAKANRASKKGGSLHTGGSITFETHKVRMEKQRGRDVSYAEVFEELHKKKKKDGTREHWVVTREDYHKRLEEWQQTQPPSTQPTPDDMASLWTEAVGGANKGRVYGLGVHRPTGHPNPLLANSSPQNKEQMEDMRNEIRGLKQQFNSQYRTFVTMQKFMRKHEHDLSDDEDEQTESDV</sequence>
<feature type="compositionally biased region" description="Basic and acidic residues" evidence="1">
    <location>
        <begin position="20"/>
        <end position="30"/>
    </location>
</feature>
<reference evidence="2" key="1">
    <citation type="submission" date="2025-08" db="UniProtKB">
        <authorList>
            <consortium name="RefSeq"/>
        </authorList>
    </citation>
    <scope>IDENTIFICATION</scope>
</reference>
<accession>A0A1S3YHM5</accession>
<dbReference type="RefSeq" id="XP_016451620.1">
    <property type="nucleotide sequence ID" value="XM_016596134.1"/>
</dbReference>
<proteinExistence type="predicted"/>
<protein>
    <submittedName>
        <fullName evidence="2">Uncharacterized protein</fullName>
    </submittedName>
</protein>
<evidence type="ECO:0000256" key="1">
    <source>
        <dbReference type="SAM" id="MobiDB-lite"/>
    </source>
</evidence>
<organism evidence="2">
    <name type="scientific">Nicotiana tabacum</name>
    <name type="common">Common tobacco</name>
    <dbReference type="NCBI Taxonomy" id="4097"/>
    <lineage>
        <taxon>Eukaryota</taxon>
        <taxon>Viridiplantae</taxon>
        <taxon>Streptophyta</taxon>
        <taxon>Embryophyta</taxon>
        <taxon>Tracheophyta</taxon>
        <taxon>Spermatophyta</taxon>
        <taxon>Magnoliopsida</taxon>
        <taxon>eudicotyledons</taxon>
        <taxon>Gunneridae</taxon>
        <taxon>Pentapetalae</taxon>
        <taxon>asterids</taxon>
        <taxon>lamiids</taxon>
        <taxon>Solanales</taxon>
        <taxon>Solanaceae</taxon>
        <taxon>Nicotianoideae</taxon>
        <taxon>Nicotianeae</taxon>
        <taxon>Nicotiana</taxon>
    </lineage>
</organism>
<feature type="region of interest" description="Disordered" evidence="1">
    <location>
        <begin position="139"/>
        <end position="159"/>
    </location>
</feature>
<dbReference type="OrthoDB" id="1252236at2759"/>
<dbReference type="PaxDb" id="4097-A0A1S3YHM5"/>
<feature type="compositionally biased region" description="Basic and acidic residues" evidence="1">
    <location>
        <begin position="50"/>
        <end position="61"/>
    </location>
</feature>
<gene>
    <name evidence="2" type="primary">LOC107776259</name>
</gene>
<dbReference type="InterPro" id="IPR004252">
    <property type="entry name" value="Probable_transposase_24"/>
</dbReference>
<dbReference type="Pfam" id="PF03004">
    <property type="entry name" value="Transposase_24"/>
    <property type="match status" value="1"/>
</dbReference>
<dbReference type="KEGG" id="nta:107776259"/>
<feature type="region of interest" description="Disordered" evidence="1">
    <location>
        <begin position="20"/>
        <end position="61"/>
    </location>
</feature>
<dbReference type="OMA" id="REDIWDK"/>
<name>A0A1S3YHM5_TOBAC</name>
<evidence type="ECO:0000313" key="2">
    <source>
        <dbReference type="RefSeq" id="XP_016451620.1"/>
    </source>
</evidence>
<dbReference type="AlphaFoldDB" id="A0A1S3YHM5"/>